<keyword evidence="4" id="KW-1185">Reference proteome</keyword>
<dbReference type="eggNOG" id="COG3876">
    <property type="taxonomic scope" value="Bacteria"/>
</dbReference>
<evidence type="ECO:0000259" key="2">
    <source>
        <dbReference type="Pfam" id="PF20732"/>
    </source>
</evidence>
<feature type="domain" description="Peptidoglycan beta-N-acetylmuramidase NamZ N-terminal" evidence="1">
    <location>
        <begin position="25"/>
        <end position="225"/>
    </location>
</feature>
<dbReference type="InterPro" id="IPR048503">
    <property type="entry name" value="NamZ_C"/>
</dbReference>
<gene>
    <name evidence="3" type="ordered locus">Sfum_0535</name>
</gene>
<evidence type="ECO:0000259" key="1">
    <source>
        <dbReference type="Pfam" id="PF07075"/>
    </source>
</evidence>
<dbReference type="RefSeq" id="WP_011697407.1">
    <property type="nucleotide sequence ID" value="NC_008554.1"/>
</dbReference>
<dbReference type="EMBL" id="CP000478">
    <property type="protein sequence ID" value="ABK16234.1"/>
    <property type="molecule type" value="Genomic_DNA"/>
</dbReference>
<proteinExistence type="predicted"/>
<dbReference type="Pfam" id="PF20732">
    <property type="entry name" value="NamZ_C"/>
    <property type="match status" value="1"/>
</dbReference>
<dbReference type="AlphaFoldDB" id="A0LFN2"/>
<dbReference type="Gene3D" id="3.40.50.12170">
    <property type="entry name" value="Uncharacterised protein PF07075, DUF1343"/>
    <property type="match status" value="1"/>
</dbReference>
<accession>A0LFN2</accession>
<dbReference type="InterPro" id="IPR008302">
    <property type="entry name" value="NamZ"/>
</dbReference>
<dbReference type="Proteomes" id="UP000001784">
    <property type="component" value="Chromosome"/>
</dbReference>
<organism evidence="3 4">
    <name type="scientific">Syntrophobacter fumaroxidans (strain DSM 10017 / MPOB)</name>
    <dbReference type="NCBI Taxonomy" id="335543"/>
    <lineage>
        <taxon>Bacteria</taxon>
        <taxon>Pseudomonadati</taxon>
        <taxon>Thermodesulfobacteriota</taxon>
        <taxon>Syntrophobacteria</taxon>
        <taxon>Syntrophobacterales</taxon>
        <taxon>Syntrophobacteraceae</taxon>
        <taxon>Syntrophobacter</taxon>
    </lineage>
</organism>
<dbReference type="KEGG" id="sfu:Sfum_0535"/>
<dbReference type="STRING" id="335543.Sfum_0535"/>
<dbReference type="HOGENOM" id="CLU_033227_1_0_7"/>
<dbReference type="Gene3D" id="3.90.1150.140">
    <property type="match status" value="1"/>
</dbReference>
<evidence type="ECO:0000313" key="3">
    <source>
        <dbReference type="EMBL" id="ABK16234.1"/>
    </source>
</evidence>
<name>A0LFN2_SYNFM</name>
<feature type="domain" description="Peptidoglycan beta-N-acetylmuramidase NamZ C-terminal" evidence="2">
    <location>
        <begin position="229"/>
        <end position="389"/>
    </location>
</feature>
<dbReference type="PANTHER" id="PTHR42915">
    <property type="entry name" value="HYPOTHETICAL 460 KDA PROTEIN IN FEUA-SIGW INTERGENIC REGION [PRECURSOR]"/>
    <property type="match status" value="1"/>
</dbReference>
<sequence>MGKVILGCEVLASSPPGWFRSGRLGLLVNQASVTQSFEHVRDLLRRTGGRLTCLLSPQHGFHSEKQANMIESDDSWDEDSSLPVVSLYGKVRQPSRETLDGIDVLVIDLQDVGTRVYTYGVTMGLCLEAAARSGTKVVVLDRPNPIGGISIEGNILDDGYRSFVGRYPIPMRHGLTMGELARFICKECSVDCDLQVIPMKGWRRRDYFPDTGLPWFFPSPNMPTWETALLYPGMVLLEGTNVSEGRGTTLPFHVFGAPFVNRRRLGDYLAGAGLEGVVFRPVSFEPMFDKWRGRLCHGFQIHVTDRVSFSPYRLGLTLIRGLRLLNPDEFKWLEPPYEYETEKLPIDILLGDGKLREKLDNGADPGGVARGWANPLAAYWAKCAGLFLYA</sequence>
<dbReference type="InterPro" id="IPR048502">
    <property type="entry name" value="NamZ_N"/>
</dbReference>
<dbReference type="Pfam" id="PF07075">
    <property type="entry name" value="NamZ_N"/>
    <property type="match status" value="1"/>
</dbReference>
<dbReference type="InParanoid" id="A0LFN2"/>
<dbReference type="PANTHER" id="PTHR42915:SF1">
    <property type="entry name" value="PEPTIDOGLYCAN BETA-N-ACETYLMURAMIDASE NAMZ"/>
    <property type="match status" value="1"/>
</dbReference>
<dbReference type="GO" id="GO:0033922">
    <property type="term" value="F:peptidoglycan beta-N-acetylmuramidase activity"/>
    <property type="evidence" value="ECO:0007669"/>
    <property type="project" value="InterPro"/>
</dbReference>
<dbReference type="OrthoDB" id="5705574at2"/>
<protein>
    <submittedName>
        <fullName evidence="3">Uncharacterized conserved protein UCP016719</fullName>
    </submittedName>
</protein>
<dbReference type="PIRSF" id="PIRSF016719">
    <property type="entry name" value="UCP016719"/>
    <property type="match status" value="1"/>
</dbReference>
<evidence type="ECO:0000313" key="4">
    <source>
        <dbReference type="Proteomes" id="UP000001784"/>
    </source>
</evidence>
<reference evidence="3 4" key="1">
    <citation type="submission" date="2006-10" db="EMBL/GenBank/DDBJ databases">
        <title>Complete sequence of Syntrophobacter fumaroxidans MPOB.</title>
        <authorList>
            <consortium name="US DOE Joint Genome Institute"/>
            <person name="Copeland A."/>
            <person name="Lucas S."/>
            <person name="Lapidus A."/>
            <person name="Barry K."/>
            <person name="Detter J.C."/>
            <person name="Glavina del Rio T."/>
            <person name="Hammon N."/>
            <person name="Israni S."/>
            <person name="Pitluck S."/>
            <person name="Goltsman E.G."/>
            <person name="Martinez M."/>
            <person name="Schmutz J."/>
            <person name="Larimer F."/>
            <person name="Land M."/>
            <person name="Hauser L."/>
            <person name="Kyrpides N."/>
            <person name="Kim E."/>
            <person name="Boone D.R."/>
            <person name="Brockman F."/>
            <person name="Culley D."/>
            <person name="Ferry J."/>
            <person name="Gunsalus R."/>
            <person name="McInerney M.J."/>
            <person name="Morrison M."/>
            <person name="Plugge C."/>
            <person name="Rohlin L."/>
            <person name="Scholten J."/>
            <person name="Sieber J."/>
            <person name="Stams A.J.M."/>
            <person name="Worm P."/>
            <person name="Henstra A.M."/>
            <person name="Richardson P."/>
        </authorList>
    </citation>
    <scope>NUCLEOTIDE SEQUENCE [LARGE SCALE GENOMIC DNA]</scope>
    <source>
        <strain evidence="4">DSM 10017 / MPOB</strain>
    </source>
</reference>